<evidence type="ECO:0000313" key="6">
    <source>
        <dbReference type="Proteomes" id="UP000756346"/>
    </source>
</evidence>
<reference evidence="5" key="1">
    <citation type="journal article" date="2021" name="Nat. Commun.">
        <title>Genetic determinants of endophytism in the Arabidopsis root mycobiome.</title>
        <authorList>
            <person name="Mesny F."/>
            <person name="Miyauchi S."/>
            <person name="Thiergart T."/>
            <person name="Pickel B."/>
            <person name="Atanasova L."/>
            <person name="Karlsson M."/>
            <person name="Huettel B."/>
            <person name="Barry K.W."/>
            <person name="Haridas S."/>
            <person name="Chen C."/>
            <person name="Bauer D."/>
            <person name="Andreopoulos W."/>
            <person name="Pangilinan J."/>
            <person name="LaButti K."/>
            <person name="Riley R."/>
            <person name="Lipzen A."/>
            <person name="Clum A."/>
            <person name="Drula E."/>
            <person name="Henrissat B."/>
            <person name="Kohler A."/>
            <person name="Grigoriev I.V."/>
            <person name="Martin F.M."/>
            <person name="Hacquard S."/>
        </authorList>
    </citation>
    <scope>NUCLEOTIDE SEQUENCE</scope>
    <source>
        <strain evidence="5">MPI-CAGE-CH-0230</strain>
    </source>
</reference>
<dbReference type="Gene3D" id="3.40.50.720">
    <property type="entry name" value="NAD(P)-binding Rossmann-like Domain"/>
    <property type="match status" value="2"/>
</dbReference>
<dbReference type="AlphaFoldDB" id="A0A9P8Y3A1"/>
<evidence type="ECO:0000259" key="4">
    <source>
        <dbReference type="Pfam" id="PF02826"/>
    </source>
</evidence>
<organism evidence="5 6">
    <name type="scientific">Microdochium trichocladiopsis</name>
    <dbReference type="NCBI Taxonomy" id="1682393"/>
    <lineage>
        <taxon>Eukaryota</taxon>
        <taxon>Fungi</taxon>
        <taxon>Dikarya</taxon>
        <taxon>Ascomycota</taxon>
        <taxon>Pezizomycotina</taxon>
        <taxon>Sordariomycetes</taxon>
        <taxon>Xylariomycetidae</taxon>
        <taxon>Xylariales</taxon>
        <taxon>Microdochiaceae</taxon>
        <taxon>Microdochium</taxon>
    </lineage>
</organism>
<keyword evidence="3" id="KW-0520">NAD</keyword>
<sequence>MALQDSRIASASLFNEGDSGQHADVRPAIFVLDPNYSDAISTLSAANDIDFVLPGDSRRHIDYEQATVLLLRSKTQITAEDIKSYKKLEAIVKQGVSTDNIDLRAAADASVKVFNTPGLNSETVAELSISMALALARRIPKIDRRIRSGEPIIPSQALGVSLYGKTLGLVGMGAIASSLAKKWIGGMDGRTAGYDPYYNEKMWSSFPADKVRRVSFLDEMPKVADVVSIHVPLTDTTRDMISTPQLNLMKPNVILINAARGGIANEKALVETLKGRKLFGVGLDTLEVEPPTLQTCKDLLSFPNVLVTPHIGASIIENQSQSGLATVEMALSLARGQESGSRVV</sequence>
<protein>
    <submittedName>
        <fullName evidence="5">D-isomer specific 2-hydroxyacid dehydrogenase</fullName>
    </submittedName>
</protein>
<dbReference type="InterPro" id="IPR006140">
    <property type="entry name" value="D-isomer_DH_NAD-bd"/>
</dbReference>
<evidence type="ECO:0000256" key="3">
    <source>
        <dbReference type="ARBA" id="ARBA00023027"/>
    </source>
</evidence>
<dbReference type="SUPFAM" id="SSF51735">
    <property type="entry name" value="NAD(P)-binding Rossmann-fold domains"/>
    <property type="match status" value="1"/>
</dbReference>
<dbReference type="GeneID" id="70186390"/>
<name>A0A9P8Y3A1_9PEZI</name>
<dbReference type="OrthoDB" id="298012at2759"/>
<dbReference type="InterPro" id="IPR050857">
    <property type="entry name" value="D-2-hydroxyacid_DH"/>
</dbReference>
<dbReference type="PANTHER" id="PTHR42789">
    <property type="entry name" value="D-ISOMER SPECIFIC 2-HYDROXYACID DEHYDROGENASE FAMILY PROTEIN (AFU_ORTHOLOGUE AFUA_6G10090)"/>
    <property type="match status" value="1"/>
</dbReference>
<gene>
    <name evidence="5" type="ORF">B0I36DRAFT_349903</name>
</gene>
<keyword evidence="2" id="KW-0560">Oxidoreductase</keyword>
<dbReference type="Proteomes" id="UP000756346">
    <property type="component" value="Unassembled WGS sequence"/>
</dbReference>
<dbReference type="SUPFAM" id="SSF52283">
    <property type="entry name" value="Formate/glycerate dehydrogenase catalytic domain-like"/>
    <property type="match status" value="1"/>
</dbReference>
<comment type="caution">
    <text evidence="5">The sequence shown here is derived from an EMBL/GenBank/DDBJ whole genome shotgun (WGS) entry which is preliminary data.</text>
</comment>
<accession>A0A9P8Y3A1</accession>
<evidence type="ECO:0000256" key="1">
    <source>
        <dbReference type="ARBA" id="ARBA00005854"/>
    </source>
</evidence>
<dbReference type="Pfam" id="PF02826">
    <property type="entry name" value="2-Hacid_dh_C"/>
    <property type="match status" value="1"/>
</dbReference>
<dbReference type="GO" id="GO:0051287">
    <property type="term" value="F:NAD binding"/>
    <property type="evidence" value="ECO:0007669"/>
    <property type="project" value="InterPro"/>
</dbReference>
<dbReference type="EMBL" id="JAGTJQ010000006">
    <property type="protein sequence ID" value="KAH7028938.1"/>
    <property type="molecule type" value="Genomic_DNA"/>
</dbReference>
<dbReference type="GO" id="GO:0016616">
    <property type="term" value="F:oxidoreductase activity, acting on the CH-OH group of donors, NAD or NADP as acceptor"/>
    <property type="evidence" value="ECO:0007669"/>
    <property type="project" value="InterPro"/>
</dbReference>
<feature type="domain" description="D-isomer specific 2-hydroxyacid dehydrogenase NAD-binding" evidence="4">
    <location>
        <begin position="129"/>
        <end position="312"/>
    </location>
</feature>
<evidence type="ECO:0000256" key="2">
    <source>
        <dbReference type="ARBA" id="ARBA00023002"/>
    </source>
</evidence>
<dbReference type="InterPro" id="IPR036291">
    <property type="entry name" value="NAD(P)-bd_dom_sf"/>
</dbReference>
<proteinExistence type="inferred from homology"/>
<dbReference type="PANTHER" id="PTHR42789:SF1">
    <property type="entry name" value="D-ISOMER SPECIFIC 2-HYDROXYACID DEHYDROGENASE FAMILY PROTEIN (AFU_ORTHOLOGUE AFUA_6G10090)"/>
    <property type="match status" value="1"/>
</dbReference>
<evidence type="ECO:0000313" key="5">
    <source>
        <dbReference type="EMBL" id="KAH7028938.1"/>
    </source>
</evidence>
<keyword evidence="6" id="KW-1185">Reference proteome</keyword>
<dbReference type="RefSeq" id="XP_046011226.1">
    <property type="nucleotide sequence ID" value="XM_046156844.1"/>
</dbReference>
<comment type="similarity">
    <text evidence="1">Belongs to the D-isomer specific 2-hydroxyacid dehydrogenase family.</text>
</comment>